<reference evidence="1 2" key="1">
    <citation type="journal article" date="2016" name="Genome Announc.">
        <title>Draft Genome Sequence of the Thermotolerant Cyanobacterium Desertifilum sp. IPPAS B-1220.</title>
        <authorList>
            <person name="Mironov K.S."/>
            <person name="Sinetova M.A."/>
            <person name="Bolatkhan K."/>
            <person name="Zayadan B.K."/>
            <person name="Ustinova V.V."/>
            <person name="Kupriyanova E.V."/>
            <person name="Skrypnik A.N."/>
            <person name="Gogoleva N.E."/>
            <person name="Gogolev Y.V."/>
            <person name="Los D.A."/>
        </authorList>
    </citation>
    <scope>NUCLEOTIDE SEQUENCE [LARGE SCALE GENOMIC DNA]</scope>
    <source>
        <strain evidence="1 2">IPPAS B-1220</strain>
    </source>
</reference>
<name>A0ACD5H2T3_9CYAN</name>
<keyword evidence="2" id="KW-1185">Reference proteome</keyword>
<proteinExistence type="predicted"/>
<evidence type="ECO:0000313" key="2">
    <source>
        <dbReference type="Proteomes" id="UP000095472"/>
    </source>
</evidence>
<accession>A0ACD5H2T3</accession>
<organism evidence="1 2">
    <name type="scientific">Desertifilum tharense IPPAS B-1220</name>
    <dbReference type="NCBI Taxonomy" id="1781255"/>
    <lineage>
        <taxon>Bacteria</taxon>
        <taxon>Bacillati</taxon>
        <taxon>Cyanobacteriota</taxon>
        <taxon>Cyanophyceae</taxon>
        <taxon>Desertifilales</taxon>
        <taxon>Desertifilaceae</taxon>
        <taxon>Desertifilum</taxon>
    </lineage>
</organism>
<sequence length="144" mass="16170">MEPLYRQVLETGQAILNLEVSEESFTQSDNPRSWEVSYFPLQDETGTITGLGVVGIETTEQKAALRERKRAEEALRASEQRYQNLAQLSPVGIFQTLIDGECIYANERTCYLTGRTAEELLGGMDERHSSRRSGTHDPRMAKSG</sequence>
<dbReference type="EMBL" id="CP182909">
    <property type="protein sequence ID" value="XPM67382.1"/>
    <property type="molecule type" value="Genomic_DNA"/>
</dbReference>
<gene>
    <name evidence="1" type="ORF">BH720_035260</name>
</gene>
<dbReference type="Proteomes" id="UP000095472">
    <property type="component" value="Chromosome"/>
</dbReference>
<evidence type="ECO:0000313" key="1">
    <source>
        <dbReference type="EMBL" id="XPM67382.1"/>
    </source>
</evidence>
<protein>
    <submittedName>
        <fullName evidence="1">PAS domain-containing protein</fullName>
    </submittedName>
</protein>